<protein>
    <submittedName>
        <fullName evidence="1">Uncharacterized protein</fullName>
    </submittedName>
</protein>
<dbReference type="EMBL" id="BK015942">
    <property type="protein sequence ID" value="DAF86329.1"/>
    <property type="molecule type" value="Genomic_DNA"/>
</dbReference>
<organism evidence="1">
    <name type="scientific">Siphoviridae sp. ctQkj3</name>
    <dbReference type="NCBI Taxonomy" id="2825495"/>
    <lineage>
        <taxon>Viruses</taxon>
        <taxon>Duplodnaviria</taxon>
        <taxon>Heunggongvirae</taxon>
        <taxon>Uroviricota</taxon>
        <taxon>Caudoviricetes</taxon>
    </lineage>
</organism>
<evidence type="ECO:0000313" key="1">
    <source>
        <dbReference type="EMBL" id="DAF86329.1"/>
    </source>
</evidence>
<sequence>MNRVKEDVQAIIEDITATTEALRSIRERLEPIKEQCFGMAVASVQISLKDAEVEAMKAEALGCYLLSKLVMSASLEVKEEPIKTEPF</sequence>
<reference evidence="1" key="1">
    <citation type="journal article" date="2021" name="Proc. Natl. Acad. Sci. U.S.A.">
        <title>A Catalog of Tens of Thousands of Viruses from Human Metagenomes Reveals Hidden Associations with Chronic Diseases.</title>
        <authorList>
            <person name="Tisza M.J."/>
            <person name="Buck C.B."/>
        </authorList>
    </citation>
    <scope>NUCLEOTIDE SEQUENCE</scope>
    <source>
        <strain evidence="1">CtQkj3</strain>
    </source>
</reference>
<name>A0A8S5TVU1_9CAUD</name>
<proteinExistence type="predicted"/>
<accession>A0A8S5TVU1</accession>